<dbReference type="Proteomes" id="UP000193862">
    <property type="component" value="Unassembled WGS sequence"/>
</dbReference>
<keyword evidence="6 9" id="KW-1133">Transmembrane helix</keyword>
<dbReference type="GO" id="GO:0043093">
    <property type="term" value="P:FtsZ-dependent cytokinesis"/>
    <property type="evidence" value="ECO:0007669"/>
    <property type="project" value="UniProtKB-UniRule"/>
</dbReference>
<dbReference type="RefSeq" id="WP_234990387.1">
    <property type="nucleotide sequence ID" value="NZ_FWFS01000004.1"/>
</dbReference>
<feature type="domain" description="POTRA" evidence="11">
    <location>
        <begin position="124"/>
        <end position="192"/>
    </location>
</feature>
<keyword evidence="3 9" id="KW-0997">Cell inner membrane</keyword>
<dbReference type="PANTHER" id="PTHR35851:SF1">
    <property type="entry name" value="CELL DIVISION PROTEIN FTSQ"/>
    <property type="match status" value="1"/>
</dbReference>
<keyword evidence="8 9" id="KW-0131">Cell cycle</keyword>
<dbReference type="GO" id="GO:0005886">
    <property type="term" value="C:plasma membrane"/>
    <property type="evidence" value="ECO:0007669"/>
    <property type="project" value="UniProtKB-SubCell"/>
</dbReference>
<evidence type="ECO:0000256" key="6">
    <source>
        <dbReference type="ARBA" id="ARBA00022989"/>
    </source>
</evidence>
<dbReference type="GO" id="GO:0032153">
    <property type="term" value="C:cell division site"/>
    <property type="evidence" value="ECO:0007669"/>
    <property type="project" value="UniProtKB-UniRule"/>
</dbReference>
<dbReference type="Pfam" id="PF03799">
    <property type="entry name" value="FtsQ_DivIB_C"/>
    <property type="match status" value="1"/>
</dbReference>
<keyword evidence="13" id="KW-1185">Reference proteome</keyword>
<evidence type="ECO:0000256" key="5">
    <source>
        <dbReference type="ARBA" id="ARBA00022692"/>
    </source>
</evidence>
<keyword evidence="4 9" id="KW-0132">Cell division</keyword>
<evidence type="ECO:0000256" key="10">
    <source>
        <dbReference type="SAM" id="MobiDB-lite"/>
    </source>
</evidence>
<dbReference type="AlphaFoldDB" id="A0A1Y5S9F7"/>
<evidence type="ECO:0000313" key="13">
    <source>
        <dbReference type="Proteomes" id="UP000193862"/>
    </source>
</evidence>
<name>A0A1Y5S9F7_9RHOB</name>
<dbReference type="EMBL" id="FWFS01000004">
    <property type="protein sequence ID" value="SLN35224.1"/>
    <property type="molecule type" value="Genomic_DNA"/>
</dbReference>
<evidence type="ECO:0000256" key="1">
    <source>
        <dbReference type="ARBA" id="ARBA00004370"/>
    </source>
</evidence>
<comment type="subcellular location">
    <subcellularLocation>
        <location evidence="9">Cell inner membrane</location>
        <topology evidence="9">Single-pass type II membrane protein</topology>
    </subcellularLocation>
    <subcellularLocation>
        <location evidence="1">Membrane</location>
    </subcellularLocation>
    <text evidence="9">Localizes to the division septum.</text>
</comment>
<gene>
    <name evidence="9 12" type="primary">ftsQ</name>
    <name evidence="12" type="ORF">AQS8620_01208</name>
</gene>
<dbReference type="PANTHER" id="PTHR35851">
    <property type="entry name" value="CELL DIVISION PROTEIN FTSQ"/>
    <property type="match status" value="1"/>
</dbReference>
<dbReference type="InterPro" id="IPR034746">
    <property type="entry name" value="POTRA"/>
</dbReference>
<protein>
    <recommendedName>
        <fullName evidence="9">Cell division protein FtsQ</fullName>
    </recommendedName>
</protein>
<dbReference type="InterPro" id="IPR005548">
    <property type="entry name" value="Cell_div_FtsQ/DivIB_C"/>
</dbReference>
<keyword evidence="2 9" id="KW-1003">Cell membrane</keyword>
<dbReference type="GO" id="GO:0090529">
    <property type="term" value="P:cell septum assembly"/>
    <property type="evidence" value="ECO:0007669"/>
    <property type="project" value="InterPro"/>
</dbReference>
<evidence type="ECO:0000256" key="9">
    <source>
        <dbReference type="HAMAP-Rule" id="MF_00911"/>
    </source>
</evidence>
<evidence type="ECO:0000256" key="2">
    <source>
        <dbReference type="ARBA" id="ARBA00022475"/>
    </source>
</evidence>
<comment type="function">
    <text evidence="9">Essential cell division protein.</text>
</comment>
<evidence type="ECO:0000313" key="12">
    <source>
        <dbReference type="EMBL" id="SLN35224.1"/>
    </source>
</evidence>
<sequence length="339" mass="36756">MQPLRPPLHSPATAASGRPTGGKPKAQMRAVPAGNPRVSAAVARAKGLKPAETPVKRDPAPSRAAYRMNRLWLTPTFRIAMRFGLPALLTFGVVSIYFAQGNHRESFMNAIADVRQSIESRPEFRVSTMLIEGASPELEQDIREAVVVDFPTSSFDLDLPAMLEQIRGLDAVAEASLQIRSSGVLGVDITERQPAIVWRGPQGLEVLDALGHRVAALGARGDRPDLPLVAGQGAQDAVQEALEVLAIATPVAGRLRGLERMGERRWDVVLDRDQRILLPEEGAAAAMEQVMALDRAQDVLGRDVTAVDMRNIHRPTLRLSEAAMADMRRIKGLDTGDAK</sequence>
<organism evidence="12 13">
    <name type="scientific">Aquimixticola soesokkakensis</name>
    <dbReference type="NCBI Taxonomy" id="1519096"/>
    <lineage>
        <taxon>Bacteria</taxon>
        <taxon>Pseudomonadati</taxon>
        <taxon>Pseudomonadota</taxon>
        <taxon>Alphaproteobacteria</taxon>
        <taxon>Rhodobacterales</taxon>
        <taxon>Paracoccaceae</taxon>
        <taxon>Aquimixticola</taxon>
    </lineage>
</organism>
<feature type="region of interest" description="Disordered" evidence="10">
    <location>
        <begin position="1"/>
        <end position="60"/>
    </location>
</feature>
<reference evidence="12 13" key="1">
    <citation type="submission" date="2017-03" db="EMBL/GenBank/DDBJ databases">
        <authorList>
            <person name="Afonso C.L."/>
            <person name="Miller P.J."/>
            <person name="Scott M.A."/>
            <person name="Spackman E."/>
            <person name="Goraichik I."/>
            <person name="Dimitrov K.M."/>
            <person name="Suarez D.L."/>
            <person name="Swayne D.E."/>
        </authorList>
    </citation>
    <scope>NUCLEOTIDE SEQUENCE [LARGE SCALE GENOMIC DNA]</scope>
    <source>
        <strain evidence="12 13">CECT 8620</strain>
    </source>
</reference>
<keyword evidence="7 9" id="KW-0472">Membrane</keyword>
<evidence type="ECO:0000256" key="7">
    <source>
        <dbReference type="ARBA" id="ARBA00023136"/>
    </source>
</evidence>
<evidence type="ECO:0000256" key="4">
    <source>
        <dbReference type="ARBA" id="ARBA00022618"/>
    </source>
</evidence>
<evidence type="ECO:0000256" key="8">
    <source>
        <dbReference type="ARBA" id="ARBA00023306"/>
    </source>
</evidence>
<evidence type="ECO:0000259" key="11">
    <source>
        <dbReference type="PROSITE" id="PS51779"/>
    </source>
</evidence>
<evidence type="ECO:0000256" key="3">
    <source>
        <dbReference type="ARBA" id="ARBA00022519"/>
    </source>
</evidence>
<dbReference type="HAMAP" id="MF_00911">
    <property type="entry name" value="FtsQ_subfam"/>
    <property type="match status" value="1"/>
</dbReference>
<comment type="similarity">
    <text evidence="9">Belongs to the FtsQ/DivIB family. FtsQ subfamily.</text>
</comment>
<dbReference type="PROSITE" id="PS51779">
    <property type="entry name" value="POTRA"/>
    <property type="match status" value="1"/>
</dbReference>
<accession>A0A1Y5S9F7</accession>
<dbReference type="InterPro" id="IPR026579">
    <property type="entry name" value="FtsQ"/>
</dbReference>
<keyword evidence="5 9" id="KW-0812">Transmembrane</keyword>
<proteinExistence type="inferred from homology"/>